<organism evidence="6 7">
    <name type="scientific">Bugula neritina</name>
    <name type="common">Brown bryozoan</name>
    <name type="synonym">Sertularia neritina</name>
    <dbReference type="NCBI Taxonomy" id="10212"/>
    <lineage>
        <taxon>Eukaryota</taxon>
        <taxon>Metazoa</taxon>
        <taxon>Spiralia</taxon>
        <taxon>Lophotrochozoa</taxon>
        <taxon>Bryozoa</taxon>
        <taxon>Gymnolaemata</taxon>
        <taxon>Cheilostomatida</taxon>
        <taxon>Flustrina</taxon>
        <taxon>Buguloidea</taxon>
        <taxon>Bugulidae</taxon>
        <taxon>Bugula</taxon>
    </lineage>
</organism>
<dbReference type="PROSITE" id="PS01180">
    <property type="entry name" value="CUB"/>
    <property type="match status" value="1"/>
</dbReference>
<evidence type="ECO:0000259" key="5">
    <source>
        <dbReference type="PROSITE" id="PS01180"/>
    </source>
</evidence>
<feature type="chain" id="PRO_5029551679" description="CUB domain-containing protein" evidence="4">
    <location>
        <begin position="18"/>
        <end position="388"/>
    </location>
</feature>
<comment type="caution">
    <text evidence="6">The sequence shown here is derived from an EMBL/GenBank/DDBJ whole genome shotgun (WGS) entry which is preliminary data.</text>
</comment>
<dbReference type="Gene3D" id="2.60.120.290">
    <property type="entry name" value="Spermadhesin, CUB domain"/>
    <property type="match status" value="1"/>
</dbReference>
<evidence type="ECO:0000256" key="2">
    <source>
        <dbReference type="PROSITE-ProRule" id="PRU00059"/>
    </source>
</evidence>
<dbReference type="Proteomes" id="UP000593567">
    <property type="component" value="Unassembled WGS sequence"/>
</dbReference>
<evidence type="ECO:0000256" key="1">
    <source>
        <dbReference type="ARBA" id="ARBA00023157"/>
    </source>
</evidence>
<evidence type="ECO:0000313" key="6">
    <source>
        <dbReference type="EMBL" id="KAF6020346.1"/>
    </source>
</evidence>
<dbReference type="InterPro" id="IPR000859">
    <property type="entry name" value="CUB_dom"/>
</dbReference>
<feature type="region of interest" description="Disordered" evidence="3">
    <location>
        <begin position="118"/>
        <end position="216"/>
    </location>
</feature>
<feature type="compositionally biased region" description="Low complexity" evidence="3">
    <location>
        <begin position="118"/>
        <end position="206"/>
    </location>
</feature>
<dbReference type="SUPFAM" id="SSF49854">
    <property type="entry name" value="Spermadhesin, CUB domain"/>
    <property type="match status" value="1"/>
</dbReference>
<dbReference type="AlphaFoldDB" id="A0A7J7J3W7"/>
<dbReference type="InterPro" id="IPR035914">
    <property type="entry name" value="Sperma_CUB_dom_sf"/>
</dbReference>
<gene>
    <name evidence="6" type="ORF">EB796_021318</name>
</gene>
<proteinExistence type="predicted"/>
<keyword evidence="4" id="KW-0732">Signal</keyword>
<comment type="caution">
    <text evidence="2">Lacks conserved residue(s) required for the propagation of feature annotation.</text>
</comment>
<name>A0A7J7J3W7_BUGNE</name>
<reference evidence="6" key="1">
    <citation type="submission" date="2020-06" db="EMBL/GenBank/DDBJ databases">
        <title>Draft genome of Bugula neritina, a colonial animal packing powerful symbionts and potential medicines.</title>
        <authorList>
            <person name="Rayko M."/>
        </authorList>
    </citation>
    <scope>NUCLEOTIDE SEQUENCE [LARGE SCALE GENOMIC DNA]</scope>
    <source>
        <strain evidence="6">Kwan_BN1</strain>
    </source>
</reference>
<dbReference type="EMBL" id="VXIV02003179">
    <property type="protein sequence ID" value="KAF6020346.1"/>
    <property type="molecule type" value="Genomic_DNA"/>
</dbReference>
<keyword evidence="1" id="KW-1015">Disulfide bond</keyword>
<evidence type="ECO:0000256" key="3">
    <source>
        <dbReference type="SAM" id="MobiDB-lite"/>
    </source>
</evidence>
<sequence length="388" mass="43554">MVAWWLVLLLAPNIVSGNWYSLYQIRTGKEHVPLTKGFLLHVAERCTGLLECVIVSSRFSERYQFGVFNPENSSCQIYGGSDSTDDGRGNSVAANNVTKQADGQLVLFFNHLIHSASSSVTETTTSTTETTTSTAETTTSTAETTTSTTETTTSTTETTTSTAETTTSTAETTTSTTETTTSTAETITSTTETATSTTETTTSTTELVTTPDENYEPERCEAKECDYTCDDIDRCVCFPKQNLIYPLGYSCFDSCPYCSMDSLDGKRFATVTAGWVQSEGYPYYYSPYSDFIFHIEWQFEDHWTSIRISFYHFIVESCNEEADLKWGRLEINNCPYDYLRIEDTKYCGIIKSDLPYSVETKIVDFSARIRFHSDMDCQGKFLFHFQLV</sequence>
<feature type="domain" description="CUB" evidence="5">
    <location>
        <begin position="258"/>
        <end position="388"/>
    </location>
</feature>
<accession>A0A7J7J3W7</accession>
<evidence type="ECO:0000313" key="7">
    <source>
        <dbReference type="Proteomes" id="UP000593567"/>
    </source>
</evidence>
<protein>
    <recommendedName>
        <fullName evidence="5">CUB domain-containing protein</fullName>
    </recommendedName>
</protein>
<feature type="signal peptide" evidence="4">
    <location>
        <begin position="1"/>
        <end position="17"/>
    </location>
</feature>
<keyword evidence="7" id="KW-1185">Reference proteome</keyword>
<evidence type="ECO:0000256" key="4">
    <source>
        <dbReference type="SAM" id="SignalP"/>
    </source>
</evidence>